<dbReference type="Gene3D" id="3.40.50.300">
    <property type="entry name" value="P-loop containing nucleotide triphosphate hydrolases"/>
    <property type="match status" value="1"/>
</dbReference>
<dbReference type="SUPFAM" id="SSF52540">
    <property type="entry name" value="P-loop containing nucleoside triphosphate hydrolases"/>
    <property type="match status" value="1"/>
</dbReference>
<keyword evidence="12" id="KW-1185">Reference proteome</keyword>
<evidence type="ECO:0000256" key="3">
    <source>
        <dbReference type="ARBA" id="ARBA00019010"/>
    </source>
</evidence>
<gene>
    <name evidence="11" type="primary">tsaE</name>
    <name evidence="11" type="ORF">H4F90_01795</name>
</gene>
<evidence type="ECO:0000256" key="1">
    <source>
        <dbReference type="ARBA" id="ARBA00004496"/>
    </source>
</evidence>
<evidence type="ECO:0000256" key="5">
    <source>
        <dbReference type="ARBA" id="ARBA00022694"/>
    </source>
</evidence>
<dbReference type="GO" id="GO:0016740">
    <property type="term" value="F:transferase activity"/>
    <property type="evidence" value="ECO:0007669"/>
    <property type="project" value="UniProtKB-KW"/>
</dbReference>
<keyword evidence="6" id="KW-0479">Metal-binding</keyword>
<evidence type="ECO:0000313" key="12">
    <source>
        <dbReference type="Proteomes" id="UP000586093"/>
    </source>
</evidence>
<keyword evidence="5" id="KW-0819">tRNA processing</keyword>
<evidence type="ECO:0000256" key="10">
    <source>
        <dbReference type="ARBA" id="ARBA00032441"/>
    </source>
</evidence>
<dbReference type="NCBIfam" id="TIGR00150">
    <property type="entry name" value="T6A_YjeE"/>
    <property type="match status" value="1"/>
</dbReference>
<comment type="similarity">
    <text evidence="2">Belongs to the TsaE family.</text>
</comment>
<evidence type="ECO:0000256" key="6">
    <source>
        <dbReference type="ARBA" id="ARBA00022723"/>
    </source>
</evidence>
<proteinExistence type="inferred from homology"/>
<dbReference type="RefSeq" id="WP_182660913.1">
    <property type="nucleotide sequence ID" value="NZ_JACIVI010000001.1"/>
</dbReference>
<comment type="subcellular location">
    <subcellularLocation>
        <location evidence="1">Cytoplasm</location>
    </subcellularLocation>
</comment>
<dbReference type="AlphaFoldDB" id="A0A839HSC5"/>
<evidence type="ECO:0000256" key="7">
    <source>
        <dbReference type="ARBA" id="ARBA00022741"/>
    </source>
</evidence>
<dbReference type="GO" id="GO:0005524">
    <property type="term" value="F:ATP binding"/>
    <property type="evidence" value="ECO:0007669"/>
    <property type="project" value="UniProtKB-KW"/>
</dbReference>
<name>A0A839HSC5_9BURK</name>
<keyword evidence="7" id="KW-0547">Nucleotide-binding</keyword>
<dbReference type="PANTHER" id="PTHR33540:SF2">
    <property type="entry name" value="TRNA THREONYLCARBAMOYLADENOSINE BIOSYNTHESIS PROTEIN TSAE"/>
    <property type="match status" value="1"/>
</dbReference>
<evidence type="ECO:0000256" key="8">
    <source>
        <dbReference type="ARBA" id="ARBA00022840"/>
    </source>
</evidence>
<dbReference type="Proteomes" id="UP000586093">
    <property type="component" value="Unassembled WGS sequence"/>
</dbReference>
<dbReference type="InterPro" id="IPR027417">
    <property type="entry name" value="P-loop_NTPase"/>
</dbReference>
<accession>A0A839HSC5</accession>
<keyword evidence="8" id="KW-0067">ATP-binding</keyword>
<dbReference type="Pfam" id="PF02367">
    <property type="entry name" value="TsaE"/>
    <property type="match status" value="1"/>
</dbReference>
<dbReference type="EMBL" id="JACIVI010000001">
    <property type="protein sequence ID" value="MBB1160714.1"/>
    <property type="molecule type" value="Genomic_DNA"/>
</dbReference>
<evidence type="ECO:0000256" key="4">
    <source>
        <dbReference type="ARBA" id="ARBA00022490"/>
    </source>
</evidence>
<comment type="caution">
    <text evidence="11">The sequence shown here is derived from an EMBL/GenBank/DDBJ whole genome shotgun (WGS) entry which is preliminary data.</text>
</comment>
<organism evidence="11 12">
    <name type="scientific">Aquariibacter albus</name>
    <dbReference type="NCBI Taxonomy" id="2759899"/>
    <lineage>
        <taxon>Bacteria</taxon>
        <taxon>Pseudomonadati</taxon>
        <taxon>Pseudomonadota</taxon>
        <taxon>Betaproteobacteria</taxon>
        <taxon>Burkholderiales</taxon>
        <taxon>Sphaerotilaceae</taxon>
        <taxon>Aquariibacter</taxon>
    </lineage>
</organism>
<keyword evidence="9" id="KW-0460">Magnesium</keyword>
<evidence type="ECO:0000256" key="9">
    <source>
        <dbReference type="ARBA" id="ARBA00022842"/>
    </source>
</evidence>
<evidence type="ECO:0000313" key="11">
    <source>
        <dbReference type="EMBL" id="MBB1160714.1"/>
    </source>
</evidence>
<dbReference type="PANTHER" id="PTHR33540">
    <property type="entry name" value="TRNA THREONYLCARBAMOYLADENOSINE BIOSYNTHESIS PROTEIN TSAE"/>
    <property type="match status" value="1"/>
</dbReference>
<reference evidence="11 12" key="1">
    <citation type="submission" date="2020-08" db="EMBL/GenBank/DDBJ databases">
        <title>Aquariorum lacteus gen. nov., sp. nov., a new member of the family Comamonadaceae, isolated from freshwater aquarium.</title>
        <authorList>
            <person name="Chun S.-J."/>
        </authorList>
    </citation>
    <scope>NUCLEOTIDE SEQUENCE [LARGE SCALE GENOMIC DNA]</scope>
    <source>
        <strain evidence="11 12">SJAQ100</strain>
    </source>
</reference>
<sequence length="168" mass="17879">MHAPILGSLSLAWPDEAACAACAQALAACPALRDALIELDGPLGAGKTSFTRHLLRALGVAGRIKSPSYAVVEPHAWTGADGRPQQAWHFDFFRFGDPREWEDAGLRELFAGPGLKLVEWPALAGPERPVCDLRLRLAPGADDGARRVQAEACSPLGLQLIDALRPAA</sequence>
<keyword evidence="4" id="KW-0963">Cytoplasm</keyword>
<dbReference type="GO" id="GO:0046872">
    <property type="term" value="F:metal ion binding"/>
    <property type="evidence" value="ECO:0007669"/>
    <property type="project" value="UniProtKB-KW"/>
</dbReference>
<dbReference type="GO" id="GO:0005737">
    <property type="term" value="C:cytoplasm"/>
    <property type="evidence" value="ECO:0007669"/>
    <property type="project" value="UniProtKB-SubCell"/>
</dbReference>
<keyword evidence="11" id="KW-0808">Transferase</keyword>
<protein>
    <recommendedName>
        <fullName evidence="3">tRNA threonylcarbamoyladenosine biosynthesis protein TsaE</fullName>
    </recommendedName>
    <alternativeName>
        <fullName evidence="10">t(6)A37 threonylcarbamoyladenosine biosynthesis protein TsaE</fullName>
    </alternativeName>
</protein>
<dbReference type="InterPro" id="IPR003442">
    <property type="entry name" value="T6A_TsaE"/>
</dbReference>
<evidence type="ECO:0000256" key="2">
    <source>
        <dbReference type="ARBA" id="ARBA00007599"/>
    </source>
</evidence>
<dbReference type="GO" id="GO:0002949">
    <property type="term" value="P:tRNA threonylcarbamoyladenosine modification"/>
    <property type="evidence" value="ECO:0007669"/>
    <property type="project" value="InterPro"/>
</dbReference>